<keyword evidence="2" id="KW-0201">Cytochrome c-type biogenesis</keyword>
<dbReference type="InterPro" id="IPR050553">
    <property type="entry name" value="Thioredoxin_ResA/DsbE_sf"/>
</dbReference>
<gene>
    <name evidence="6" type="ORF">NFI80_25380</name>
</gene>
<dbReference type="Gene3D" id="3.40.30.10">
    <property type="entry name" value="Glutaredoxin"/>
    <property type="match status" value="1"/>
</dbReference>
<dbReference type="RefSeq" id="WP_254414251.1">
    <property type="nucleotide sequence ID" value="NZ_CP099631.1"/>
</dbReference>
<dbReference type="SUPFAM" id="SSF52833">
    <property type="entry name" value="Thioredoxin-like"/>
    <property type="match status" value="1"/>
</dbReference>
<proteinExistence type="predicted"/>
<dbReference type="PROSITE" id="PS51352">
    <property type="entry name" value="THIOREDOXIN_2"/>
    <property type="match status" value="1"/>
</dbReference>
<dbReference type="EMBL" id="CP099631">
    <property type="protein sequence ID" value="UTM21809.1"/>
    <property type="molecule type" value="Genomic_DNA"/>
</dbReference>
<geneLocation type="plasmid" evidence="6 7">
    <name>unnamed</name>
</geneLocation>
<evidence type="ECO:0000313" key="6">
    <source>
        <dbReference type="EMBL" id="UTM21809.1"/>
    </source>
</evidence>
<keyword evidence="6" id="KW-0614">Plasmid</keyword>
<evidence type="ECO:0000256" key="4">
    <source>
        <dbReference type="ARBA" id="ARBA00023284"/>
    </source>
</evidence>
<dbReference type="InterPro" id="IPR025380">
    <property type="entry name" value="DUF4369"/>
</dbReference>
<sequence>MTGEIKGIGDTPIQFRYIQTGINKIDTVVAKGDRFRYVAQKPDDGMFDIFIKNPAWRGVWFEAGNLTVSGNIDKPEQLKIKGTKENDLLTAYNQTKWAYRQKAIGQSAEVVEKLNEEQKLKTWAFMKLNTPSVTSMYLLNGLTKDPSLTIEDLDTAFHEFPPQIRESYFGKKAEERIEIIKNQPVRGKRAPDFKLVSSKGDSVQLSQHLGKYVLLDFWGHWCGPCIRSMPELRAFREKYKGEVTMIGIGAEWGEDKETWLKTIEKHQANWIHLTDFQFDRGEVMKAYNISEFPTYFLIDQKGVVVARENNFRAIEKIVTETKVFR</sequence>
<dbReference type="PANTHER" id="PTHR42852">
    <property type="entry name" value="THIOL:DISULFIDE INTERCHANGE PROTEIN DSBE"/>
    <property type="match status" value="1"/>
</dbReference>
<dbReference type="InterPro" id="IPR013766">
    <property type="entry name" value="Thioredoxin_domain"/>
</dbReference>
<organism evidence="6 7">
    <name type="scientific">Dyadobacter chenhuakuii</name>
    <dbReference type="NCBI Taxonomy" id="2909339"/>
    <lineage>
        <taxon>Bacteria</taxon>
        <taxon>Pseudomonadati</taxon>
        <taxon>Bacteroidota</taxon>
        <taxon>Cytophagia</taxon>
        <taxon>Cytophagales</taxon>
        <taxon>Spirosomataceae</taxon>
        <taxon>Dyadobacter</taxon>
    </lineage>
</organism>
<dbReference type="InterPro" id="IPR036249">
    <property type="entry name" value="Thioredoxin-like_sf"/>
</dbReference>
<comment type="subcellular location">
    <subcellularLocation>
        <location evidence="1">Cell envelope</location>
    </subcellularLocation>
</comment>
<keyword evidence="4" id="KW-0676">Redox-active center</keyword>
<name>A0ABY5E8M1_9BACT</name>
<evidence type="ECO:0000313" key="7">
    <source>
        <dbReference type="Proteomes" id="UP001055420"/>
    </source>
</evidence>
<dbReference type="Pfam" id="PF14289">
    <property type="entry name" value="DUF4369"/>
    <property type="match status" value="1"/>
</dbReference>
<keyword evidence="7" id="KW-1185">Reference proteome</keyword>
<evidence type="ECO:0000256" key="1">
    <source>
        <dbReference type="ARBA" id="ARBA00004196"/>
    </source>
</evidence>
<evidence type="ECO:0000259" key="5">
    <source>
        <dbReference type="PROSITE" id="PS51352"/>
    </source>
</evidence>
<protein>
    <submittedName>
        <fullName evidence="6">AhpC/TSA family protein</fullName>
    </submittedName>
</protein>
<dbReference type="CDD" id="cd02966">
    <property type="entry name" value="TlpA_like_family"/>
    <property type="match status" value="1"/>
</dbReference>
<evidence type="ECO:0000256" key="2">
    <source>
        <dbReference type="ARBA" id="ARBA00022748"/>
    </source>
</evidence>
<dbReference type="Pfam" id="PF08534">
    <property type="entry name" value="Redoxin"/>
    <property type="match status" value="1"/>
</dbReference>
<dbReference type="InterPro" id="IPR013740">
    <property type="entry name" value="Redoxin"/>
</dbReference>
<keyword evidence="3" id="KW-1015">Disulfide bond</keyword>
<dbReference type="Proteomes" id="UP001055420">
    <property type="component" value="Plasmid unnamed"/>
</dbReference>
<accession>A0ABY5E8M1</accession>
<reference evidence="6" key="1">
    <citation type="submission" date="2022-06" db="EMBL/GenBank/DDBJ databases">
        <title>Novel species in genus Dyadobacter.</title>
        <authorList>
            <person name="Ma C."/>
        </authorList>
    </citation>
    <scope>NUCLEOTIDE SEQUENCE</scope>
    <source>
        <strain evidence="6">CY22</strain>
        <plasmid evidence="6">unnamed</plasmid>
    </source>
</reference>
<evidence type="ECO:0000256" key="3">
    <source>
        <dbReference type="ARBA" id="ARBA00023157"/>
    </source>
</evidence>
<feature type="domain" description="Thioredoxin" evidence="5">
    <location>
        <begin position="184"/>
        <end position="325"/>
    </location>
</feature>
<dbReference type="PANTHER" id="PTHR42852:SF6">
    <property type="entry name" value="THIOL:DISULFIDE INTERCHANGE PROTEIN DSBE"/>
    <property type="match status" value="1"/>
</dbReference>